<evidence type="ECO:0000256" key="1">
    <source>
        <dbReference type="SAM" id="Phobius"/>
    </source>
</evidence>
<comment type="caution">
    <text evidence="2">The sequence shown here is derived from an EMBL/GenBank/DDBJ whole genome shotgun (WGS) entry which is preliminary data.</text>
</comment>
<dbReference type="RefSeq" id="WP_148859034.1">
    <property type="nucleotide sequence ID" value="NZ_PHNJ01000009.1"/>
</dbReference>
<dbReference type="EMBL" id="PHNJ01000009">
    <property type="protein sequence ID" value="TYL37506.1"/>
    <property type="molecule type" value="Genomic_DNA"/>
</dbReference>
<keyword evidence="3" id="KW-1185">Reference proteome</keyword>
<proteinExistence type="predicted"/>
<organism evidence="2 3">
    <name type="scientific">Natronococcus pandeyae</name>
    <dbReference type="NCBI Taxonomy" id="2055836"/>
    <lineage>
        <taxon>Archaea</taxon>
        <taxon>Methanobacteriati</taxon>
        <taxon>Methanobacteriota</taxon>
        <taxon>Stenosarchaea group</taxon>
        <taxon>Halobacteria</taxon>
        <taxon>Halobacteriales</taxon>
        <taxon>Natrialbaceae</taxon>
        <taxon>Natronococcus</taxon>
    </lineage>
</organism>
<dbReference type="Proteomes" id="UP000766904">
    <property type="component" value="Unassembled WGS sequence"/>
</dbReference>
<gene>
    <name evidence="2" type="ORF">CV102_16170</name>
</gene>
<evidence type="ECO:0000313" key="3">
    <source>
        <dbReference type="Proteomes" id="UP000766904"/>
    </source>
</evidence>
<evidence type="ECO:0000313" key="2">
    <source>
        <dbReference type="EMBL" id="TYL37506.1"/>
    </source>
</evidence>
<reference evidence="2" key="1">
    <citation type="submission" date="2017-11" db="EMBL/GenBank/DDBJ databases">
        <authorList>
            <person name="Kajale S.C."/>
            <person name="Sharma A."/>
        </authorList>
    </citation>
    <scope>NUCLEOTIDE SEQUENCE</scope>
    <source>
        <strain evidence="2">LS1_42</strain>
    </source>
</reference>
<sequence>MSVPDTNRDRIDADDALGYAFSSEYLVLFGLIVVGWLAAQGGTALLALQFGSPSSEGVFVVSGLAFAIGGAGAVFLGVVATAYKVLVETRGPTADRD</sequence>
<name>A0A8J8TP85_9EURY</name>
<feature type="transmembrane region" description="Helical" evidence="1">
    <location>
        <begin position="25"/>
        <end position="46"/>
    </location>
</feature>
<accession>A0A8J8TP85</accession>
<dbReference type="AlphaFoldDB" id="A0A8J8TP85"/>
<keyword evidence="1" id="KW-0812">Transmembrane</keyword>
<protein>
    <submittedName>
        <fullName evidence="2">Uncharacterized protein</fullName>
    </submittedName>
</protein>
<keyword evidence="1" id="KW-1133">Transmembrane helix</keyword>
<keyword evidence="1" id="KW-0472">Membrane</keyword>
<feature type="transmembrane region" description="Helical" evidence="1">
    <location>
        <begin position="58"/>
        <end position="83"/>
    </location>
</feature>